<dbReference type="EMBL" id="PFIP01000058">
    <property type="protein sequence ID" value="PIX34620.1"/>
    <property type="molecule type" value="Genomic_DNA"/>
</dbReference>
<reference evidence="7 8" key="1">
    <citation type="submission" date="2017-09" db="EMBL/GenBank/DDBJ databases">
        <title>Depth-based differentiation of microbial function through sediment-hosted aquifers and enrichment of novel symbionts in the deep terrestrial subsurface.</title>
        <authorList>
            <person name="Probst A.J."/>
            <person name="Ladd B."/>
            <person name="Jarett J.K."/>
            <person name="Geller-Mcgrath D.E."/>
            <person name="Sieber C.M."/>
            <person name="Emerson J.B."/>
            <person name="Anantharaman K."/>
            <person name="Thomas B.C."/>
            <person name="Malmstrom R."/>
            <person name="Stieglmeier M."/>
            <person name="Klingl A."/>
            <person name="Woyke T."/>
            <person name="Ryan C.M."/>
            <person name="Banfield J.F."/>
        </authorList>
    </citation>
    <scope>NUCLEOTIDE SEQUENCE [LARGE SCALE GENOMIC DNA]</scope>
    <source>
        <strain evidence="6">CG_4_10_14_3_um_filter_34_13</strain>
    </source>
</reference>
<keyword evidence="4" id="KW-0378">Hydrolase</keyword>
<protein>
    <submittedName>
        <fullName evidence="5">Hydrogenase maturation peptidase HycI</fullName>
    </submittedName>
</protein>
<evidence type="ECO:0000256" key="3">
    <source>
        <dbReference type="ARBA" id="ARBA00022750"/>
    </source>
</evidence>
<dbReference type="GO" id="GO:0016485">
    <property type="term" value="P:protein processing"/>
    <property type="evidence" value="ECO:0007669"/>
    <property type="project" value="TreeGrafter"/>
</dbReference>
<proteinExistence type="inferred from homology"/>
<dbReference type="PANTHER" id="PTHR30302">
    <property type="entry name" value="HYDROGENASE 1 MATURATION PROTEASE"/>
    <property type="match status" value="1"/>
</dbReference>
<dbReference type="InterPro" id="IPR004420">
    <property type="entry name" value="Pept_A31_hyd_mat_HycI"/>
</dbReference>
<evidence type="ECO:0000313" key="8">
    <source>
        <dbReference type="Proteomes" id="UP000231493"/>
    </source>
</evidence>
<name>A0A2M7K932_9BACT</name>
<dbReference type="GO" id="GO:0008047">
    <property type="term" value="F:enzyme activator activity"/>
    <property type="evidence" value="ECO:0007669"/>
    <property type="project" value="InterPro"/>
</dbReference>
<comment type="caution">
    <text evidence="5">The sequence shown here is derived from an EMBL/GenBank/DDBJ whole genome shotgun (WGS) entry which is preliminary data.</text>
</comment>
<dbReference type="Pfam" id="PF01750">
    <property type="entry name" value="HycI"/>
    <property type="match status" value="1"/>
</dbReference>
<dbReference type="Proteomes" id="UP000231493">
    <property type="component" value="Unassembled WGS sequence"/>
</dbReference>
<evidence type="ECO:0000313" key="5">
    <source>
        <dbReference type="EMBL" id="PIX34620.1"/>
    </source>
</evidence>
<dbReference type="InterPro" id="IPR000671">
    <property type="entry name" value="Peptidase_A31"/>
</dbReference>
<dbReference type="PRINTS" id="PR00446">
    <property type="entry name" value="HYDRGNUPTAKE"/>
</dbReference>
<evidence type="ECO:0000256" key="2">
    <source>
        <dbReference type="ARBA" id="ARBA00022670"/>
    </source>
</evidence>
<keyword evidence="2" id="KW-0645">Protease</keyword>
<dbReference type="SUPFAM" id="SSF53163">
    <property type="entry name" value="HybD-like"/>
    <property type="match status" value="1"/>
</dbReference>
<organism evidence="5 8">
    <name type="scientific">Candidatus Infernicultor aquiphilus</name>
    <dbReference type="NCBI Taxonomy" id="1805029"/>
    <lineage>
        <taxon>Bacteria</taxon>
        <taxon>Pseudomonadati</taxon>
        <taxon>Atribacterota</taxon>
        <taxon>Candidatus Phoenicimicrobiia</taxon>
        <taxon>Candidatus Pheonicimicrobiales</taxon>
        <taxon>Candidatus Phoenicimicrobiaceae</taxon>
        <taxon>Candidatus Infernicultor</taxon>
    </lineage>
</organism>
<gene>
    <name evidence="5" type="primary">hycI</name>
    <name evidence="6" type="ORF">COZ07_06790</name>
    <name evidence="5" type="ORF">COZ58_03345</name>
</gene>
<dbReference type="EMBL" id="PFKO01000257">
    <property type="protein sequence ID" value="PIY32120.1"/>
    <property type="molecule type" value="Genomic_DNA"/>
</dbReference>
<accession>A0A2M7K932</accession>
<dbReference type="Proteomes" id="UP000230646">
    <property type="component" value="Unassembled WGS sequence"/>
</dbReference>
<evidence type="ECO:0000256" key="4">
    <source>
        <dbReference type="ARBA" id="ARBA00022801"/>
    </source>
</evidence>
<dbReference type="NCBIfam" id="TIGR00072">
    <property type="entry name" value="hydrog_prot"/>
    <property type="match status" value="1"/>
</dbReference>
<dbReference type="AlphaFoldDB" id="A0A2M7K932"/>
<dbReference type="InterPro" id="IPR023430">
    <property type="entry name" value="Pept_HybD-like_dom_sf"/>
</dbReference>
<accession>A0A2M7PNB3</accession>
<sequence length="149" mass="16962">MNLKSYILMGIGNTLRGDDGIGSIIARNFKDRHWLSLDCGVAPENFTSLIKKNRPTLVVLIDVVEMDLEPGEFRIISPNRINTMHLTTHNIPLSFLISYLEKLTREIIFIGIQPKIIDYSASISPEILESSLKIIKILRDKKFNLINKL</sequence>
<dbReference type="Gene3D" id="3.40.50.1450">
    <property type="entry name" value="HybD-like"/>
    <property type="match status" value="1"/>
</dbReference>
<keyword evidence="3" id="KW-0064">Aspartyl protease</keyword>
<evidence type="ECO:0000256" key="1">
    <source>
        <dbReference type="ARBA" id="ARBA00006814"/>
    </source>
</evidence>
<dbReference type="GO" id="GO:0004190">
    <property type="term" value="F:aspartic-type endopeptidase activity"/>
    <property type="evidence" value="ECO:0007669"/>
    <property type="project" value="UniProtKB-KW"/>
</dbReference>
<dbReference type="PANTHER" id="PTHR30302:SF1">
    <property type="entry name" value="HYDROGENASE 2 MATURATION PROTEASE"/>
    <property type="match status" value="1"/>
</dbReference>
<dbReference type="CDD" id="cd06067">
    <property type="entry name" value="H2MP_MemB-H2evol"/>
    <property type="match status" value="1"/>
</dbReference>
<reference evidence="5" key="2">
    <citation type="submission" date="2017-09" db="EMBL/GenBank/DDBJ databases">
        <title>Depth-based differentiation of microbial function through sediment-hosted aquifers and enrichment of novel symbionts in the deep terrestrial subsurface.</title>
        <authorList>
            <person name="Probst A.J."/>
            <person name="Ladd B."/>
            <person name="Jarett J.K."/>
            <person name="Geller-Mcgrath D.E."/>
            <person name="Sieber C.M.K."/>
            <person name="Emerson J.B."/>
            <person name="Anantharaman K."/>
            <person name="Thomas B.C."/>
            <person name="Malmstrom R."/>
            <person name="Stieglmeier M."/>
            <person name="Klingl A."/>
            <person name="Woyke T."/>
            <person name="Ryan C.M."/>
            <person name="Banfield J.F."/>
        </authorList>
    </citation>
    <scope>NUCLEOTIDE SEQUENCE</scope>
    <source>
        <strain evidence="5">CG_4_8_14_3_um_filter_34_18</strain>
    </source>
</reference>
<comment type="similarity">
    <text evidence="1">Belongs to the peptidase A31 family.</text>
</comment>
<evidence type="ECO:0000313" key="7">
    <source>
        <dbReference type="Proteomes" id="UP000230646"/>
    </source>
</evidence>
<evidence type="ECO:0000313" key="6">
    <source>
        <dbReference type="EMBL" id="PIY32120.1"/>
    </source>
</evidence>
<dbReference type="RefSeq" id="WP_406607847.1">
    <property type="nucleotide sequence ID" value="NZ_PFKO01000257.1"/>
</dbReference>
<dbReference type="NCBIfam" id="TIGR00142">
    <property type="entry name" value="hycI"/>
    <property type="match status" value="1"/>
</dbReference>